<feature type="region of interest" description="Disordered" evidence="1">
    <location>
        <begin position="255"/>
        <end position="277"/>
    </location>
</feature>
<feature type="compositionally biased region" description="Basic residues" evidence="1">
    <location>
        <begin position="255"/>
        <end position="265"/>
    </location>
</feature>
<protein>
    <submittedName>
        <fullName evidence="2">Uncharacterized protein</fullName>
    </submittedName>
</protein>
<proteinExistence type="predicted"/>
<dbReference type="AlphaFoldDB" id="A0A8H4QMT5"/>
<sequence>MNCPKFYSNAAWIKLCEREDEFVKIDCLDSREAGIPLCPGGSKQSNLHLCSRSLRWLPFDIHTASEQLVASFPPITTYSSEPSDIQELEVSIDEFKDRRTCLSYSTAATYFHEAEMQVNAYYSEINNIAKSSRKVLCAQAKCEPSLCSLSAIRSKRRQRDSEDYRKTCVSPWMVAKRPRRPSERYPIFTTHTPLFDNANSHSTSTNDETWIEWFMRSPVHPSTITEFICPNVGKSIRWSEEVVLCYLSPSRRMKSSRTRNIHRSRNMPDSGRPLRPQ</sequence>
<dbReference type="EMBL" id="JAACJL010000045">
    <property type="protein sequence ID" value="KAF4613853.1"/>
    <property type="molecule type" value="Genomic_DNA"/>
</dbReference>
<evidence type="ECO:0000313" key="3">
    <source>
        <dbReference type="Proteomes" id="UP000521872"/>
    </source>
</evidence>
<gene>
    <name evidence="2" type="ORF">D9613_007955</name>
</gene>
<comment type="caution">
    <text evidence="2">The sequence shown here is derived from an EMBL/GenBank/DDBJ whole genome shotgun (WGS) entry which is preliminary data.</text>
</comment>
<reference evidence="2 3" key="1">
    <citation type="submission" date="2019-12" db="EMBL/GenBank/DDBJ databases">
        <authorList>
            <person name="Floudas D."/>
            <person name="Bentzer J."/>
            <person name="Ahren D."/>
            <person name="Johansson T."/>
            <person name="Persson P."/>
            <person name="Tunlid A."/>
        </authorList>
    </citation>
    <scope>NUCLEOTIDE SEQUENCE [LARGE SCALE GENOMIC DNA]</scope>
    <source>
        <strain evidence="2 3">CBS 102.39</strain>
    </source>
</reference>
<organism evidence="2 3">
    <name type="scientific">Agrocybe pediades</name>
    <dbReference type="NCBI Taxonomy" id="84607"/>
    <lineage>
        <taxon>Eukaryota</taxon>
        <taxon>Fungi</taxon>
        <taxon>Dikarya</taxon>
        <taxon>Basidiomycota</taxon>
        <taxon>Agaricomycotina</taxon>
        <taxon>Agaricomycetes</taxon>
        <taxon>Agaricomycetidae</taxon>
        <taxon>Agaricales</taxon>
        <taxon>Agaricineae</taxon>
        <taxon>Strophariaceae</taxon>
        <taxon>Agrocybe</taxon>
    </lineage>
</organism>
<keyword evidence="3" id="KW-1185">Reference proteome</keyword>
<name>A0A8H4QMT5_9AGAR</name>
<accession>A0A8H4QMT5</accession>
<dbReference type="Proteomes" id="UP000521872">
    <property type="component" value="Unassembled WGS sequence"/>
</dbReference>
<evidence type="ECO:0000256" key="1">
    <source>
        <dbReference type="SAM" id="MobiDB-lite"/>
    </source>
</evidence>
<evidence type="ECO:0000313" key="2">
    <source>
        <dbReference type="EMBL" id="KAF4613853.1"/>
    </source>
</evidence>